<protein>
    <submittedName>
        <fullName evidence="1">28849_t:CDS:1</fullName>
    </submittedName>
</protein>
<dbReference type="Proteomes" id="UP000789901">
    <property type="component" value="Unassembled WGS sequence"/>
</dbReference>
<comment type="caution">
    <text evidence="1">The sequence shown here is derived from an EMBL/GenBank/DDBJ whole genome shotgun (WGS) entry which is preliminary data.</text>
</comment>
<dbReference type="EMBL" id="CAJVQB010058523">
    <property type="protein sequence ID" value="CAG8838615.1"/>
    <property type="molecule type" value="Genomic_DNA"/>
</dbReference>
<organism evidence="1 2">
    <name type="scientific">Gigaspora margarita</name>
    <dbReference type="NCBI Taxonomy" id="4874"/>
    <lineage>
        <taxon>Eukaryota</taxon>
        <taxon>Fungi</taxon>
        <taxon>Fungi incertae sedis</taxon>
        <taxon>Mucoromycota</taxon>
        <taxon>Glomeromycotina</taxon>
        <taxon>Glomeromycetes</taxon>
        <taxon>Diversisporales</taxon>
        <taxon>Gigasporaceae</taxon>
        <taxon>Gigaspora</taxon>
    </lineage>
</organism>
<evidence type="ECO:0000313" key="2">
    <source>
        <dbReference type="Proteomes" id="UP000789901"/>
    </source>
</evidence>
<keyword evidence="2" id="KW-1185">Reference proteome</keyword>
<reference evidence="1 2" key="1">
    <citation type="submission" date="2021-06" db="EMBL/GenBank/DDBJ databases">
        <authorList>
            <person name="Kallberg Y."/>
            <person name="Tangrot J."/>
            <person name="Rosling A."/>
        </authorList>
    </citation>
    <scope>NUCLEOTIDE SEQUENCE [LARGE SCALE GENOMIC DNA]</scope>
    <source>
        <strain evidence="1 2">120-4 pot B 10/14</strain>
    </source>
</reference>
<feature type="non-terminal residue" evidence="1">
    <location>
        <position position="1"/>
    </location>
</feature>
<evidence type="ECO:0000313" key="1">
    <source>
        <dbReference type="EMBL" id="CAG8838615.1"/>
    </source>
</evidence>
<gene>
    <name evidence="1" type="ORF">GMARGA_LOCUS34065</name>
</gene>
<proteinExistence type="predicted"/>
<sequence length="143" mass="16669">KNKILSEKTINRPTKYSEHKKNFENKALQQLYQLHSDLIGQSVWFFPTFKKSAKGCILYKKSENCNGISIDQIIKEKNHVSYFKNSEIIILISIKDALVKIICNNAEFANITLVESEEFLQLIFSNKKNIQKELHIKQALHRC</sequence>
<accession>A0ABN7WSI1</accession>
<name>A0ABN7WSI1_GIGMA</name>